<evidence type="ECO:0000313" key="8">
    <source>
        <dbReference type="EMBL" id="OIR18642.1"/>
    </source>
</evidence>
<reference evidence="8" key="1">
    <citation type="submission" date="2016-10" db="EMBL/GenBank/DDBJ databases">
        <title>Sequence of Gallionella enrichment culture.</title>
        <authorList>
            <person name="Poehlein A."/>
            <person name="Muehling M."/>
            <person name="Daniel R."/>
        </authorList>
    </citation>
    <scope>NUCLEOTIDE SEQUENCE</scope>
</reference>
<organism evidence="8">
    <name type="scientific">mine drainage metagenome</name>
    <dbReference type="NCBI Taxonomy" id="410659"/>
    <lineage>
        <taxon>unclassified sequences</taxon>
        <taxon>metagenomes</taxon>
        <taxon>ecological metagenomes</taxon>
    </lineage>
</organism>
<dbReference type="AlphaFoldDB" id="A0A1J5TCJ2"/>
<evidence type="ECO:0000256" key="1">
    <source>
        <dbReference type="ARBA" id="ARBA00004651"/>
    </source>
</evidence>
<dbReference type="InterPro" id="IPR007227">
    <property type="entry name" value="Cell_shape_determining_MreD"/>
</dbReference>
<keyword evidence="2" id="KW-1003">Cell membrane</keyword>
<evidence type="ECO:0000256" key="7">
    <source>
        <dbReference type="SAM" id="Phobius"/>
    </source>
</evidence>
<dbReference type="GO" id="GO:0008360">
    <property type="term" value="P:regulation of cell shape"/>
    <property type="evidence" value="ECO:0007669"/>
    <property type="project" value="UniProtKB-KW"/>
</dbReference>
<keyword evidence="5 7" id="KW-1133">Transmembrane helix</keyword>
<keyword evidence="6 7" id="KW-0472">Membrane</keyword>
<evidence type="ECO:0000256" key="3">
    <source>
        <dbReference type="ARBA" id="ARBA00022692"/>
    </source>
</evidence>
<evidence type="ECO:0000256" key="5">
    <source>
        <dbReference type="ARBA" id="ARBA00022989"/>
    </source>
</evidence>
<keyword evidence="4" id="KW-0133">Cell shape</keyword>
<name>A0A1J5TCJ2_9ZZZZ</name>
<comment type="caution">
    <text evidence="8">The sequence shown here is derived from an EMBL/GenBank/DDBJ whole genome shotgun (WGS) entry which is preliminary data.</text>
</comment>
<protein>
    <submittedName>
        <fullName evidence="8">Rod shape-determining protein MreD</fullName>
    </submittedName>
</protein>
<gene>
    <name evidence="8" type="ORF">GALL_09810</name>
</gene>
<dbReference type="EMBL" id="MLJW01000002">
    <property type="protein sequence ID" value="OIR18642.1"/>
    <property type="molecule type" value="Genomic_DNA"/>
</dbReference>
<evidence type="ECO:0000256" key="4">
    <source>
        <dbReference type="ARBA" id="ARBA00022960"/>
    </source>
</evidence>
<keyword evidence="3 7" id="KW-0812">Transmembrane</keyword>
<dbReference type="GO" id="GO:0005886">
    <property type="term" value="C:plasma membrane"/>
    <property type="evidence" value="ECO:0007669"/>
    <property type="project" value="UniProtKB-SubCell"/>
</dbReference>
<feature type="transmembrane region" description="Helical" evidence="7">
    <location>
        <begin position="133"/>
        <end position="153"/>
    </location>
</feature>
<sequence length="174" mass="19697">MLRIPALFLCHLVLWTLITAFNHTLGAWQITFFGGGLFVTYAGLELEPREGLTACILAGFIFDAWSPVPFGQQALVFGLAYCLLHLWKQRLMWDELKVQSAVAATANAAMYVVLAVIHFWGMAQWRFLVTRSLWELGMSTVVVVLVAPWTFALQDRTLELATPPKFRRHGTDER</sequence>
<evidence type="ECO:0000256" key="6">
    <source>
        <dbReference type="ARBA" id="ARBA00023136"/>
    </source>
</evidence>
<accession>A0A1J5TCJ2</accession>
<comment type="subcellular location">
    <subcellularLocation>
        <location evidence="1">Cell membrane</location>
        <topology evidence="1">Multi-pass membrane protein</topology>
    </subcellularLocation>
</comment>
<feature type="transmembrane region" description="Helical" evidence="7">
    <location>
        <begin position="70"/>
        <end position="87"/>
    </location>
</feature>
<dbReference type="Pfam" id="PF04093">
    <property type="entry name" value="MreD"/>
    <property type="match status" value="1"/>
</dbReference>
<feature type="transmembrane region" description="Helical" evidence="7">
    <location>
        <begin position="99"/>
        <end position="121"/>
    </location>
</feature>
<proteinExistence type="predicted"/>
<evidence type="ECO:0000256" key="2">
    <source>
        <dbReference type="ARBA" id="ARBA00022475"/>
    </source>
</evidence>